<reference evidence="2" key="1">
    <citation type="submission" date="2021-05" db="EMBL/GenBank/DDBJ databases">
        <authorList>
            <person name="Pietrasiak N."/>
            <person name="Ward R."/>
            <person name="Stajich J.E."/>
            <person name="Kurbessoian T."/>
        </authorList>
    </citation>
    <scope>NUCLEOTIDE SEQUENCE</scope>
    <source>
        <strain evidence="2">GSE-TBD4-15B</strain>
    </source>
</reference>
<organism evidence="2 3">
    <name type="scientific">Pegethrix bostrychoides GSE-TBD4-15B</name>
    <dbReference type="NCBI Taxonomy" id="2839662"/>
    <lineage>
        <taxon>Bacteria</taxon>
        <taxon>Bacillati</taxon>
        <taxon>Cyanobacteriota</taxon>
        <taxon>Cyanophyceae</taxon>
        <taxon>Oculatellales</taxon>
        <taxon>Oculatellaceae</taxon>
        <taxon>Pegethrix</taxon>
    </lineage>
</organism>
<evidence type="ECO:0000313" key="2">
    <source>
        <dbReference type="EMBL" id="MBW4468452.1"/>
    </source>
</evidence>
<dbReference type="PANTHER" id="PTHR45947:SF3">
    <property type="entry name" value="SULFOQUINOVOSYL TRANSFERASE SQD2"/>
    <property type="match status" value="1"/>
</dbReference>
<accession>A0A951U8G0</accession>
<protein>
    <submittedName>
        <fullName evidence="2">Glycosyltransferase family 4 protein</fullName>
    </submittedName>
</protein>
<dbReference type="Proteomes" id="UP000707356">
    <property type="component" value="Unassembled WGS sequence"/>
</dbReference>
<name>A0A951U8G0_9CYAN</name>
<dbReference type="PANTHER" id="PTHR45947">
    <property type="entry name" value="SULFOQUINOVOSYL TRANSFERASE SQD2"/>
    <property type="match status" value="1"/>
</dbReference>
<dbReference type="InterPro" id="IPR028098">
    <property type="entry name" value="Glyco_trans_4-like_N"/>
</dbReference>
<dbReference type="AlphaFoldDB" id="A0A951U8G0"/>
<dbReference type="Pfam" id="PF13692">
    <property type="entry name" value="Glyco_trans_1_4"/>
    <property type="match status" value="1"/>
</dbReference>
<dbReference type="CDD" id="cd03801">
    <property type="entry name" value="GT4_PimA-like"/>
    <property type="match status" value="1"/>
</dbReference>
<sequence length="405" mass="45020">MKILMLSSSFPYPPSRGGTEVRTFNLLKYLAQRHQITLVTQPHAAVTEAEIAALRAEVTELKLFDLPASPQAAPKLARLSGQMQRLAQSWLSNTPPNVLHRYSPEMQAYVTAALASREFAAVTCEHSVNEIYIQPEFQQLTKTVVDIHSSVYAWTRNHLEMGASQAASRDRLYLPLLKRYEQRYCRKFEQIVVTTEDDRQEIRQLCPEAQIQVIPNGVDLDLFPCRRHDPSSCDLAFVGAMDASHNIDAARFFALEVMPLLRQRYPSACFRIVGARPVPAVLELAAQPGIVVTGAVSSMVAELHKATVCVVPLRTGFGIKNKTLEAMAAGVPVVGSDRGLEGLAVERPLRALRANCVEEYLEAIGRLFESAELREQLSAAGRIFVQREYTWEQAGAAYERVLNGS</sequence>
<dbReference type="SUPFAM" id="SSF53756">
    <property type="entry name" value="UDP-Glycosyltransferase/glycogen phosphorylase"/>
    <property type="match status" value="1"/>
</dbReference>
<proteinExistence type="predicted"/>
<dbReference type="GO" id="GO:0016757">
    <property type="term" value="F:glycosyltransferase activity"/>
    <property type="evidence" value="ECO:0007669"/>
    <property type="project" value="TreeGrafter"/>
</dbReference>
<reference evidence="2" key="2">
    <citation type="journal article" date="2022" name="Microbiol. Resour. Announc.">
        <title>Metagenome Sequencing to Explore Phylogenomics of Terrestrial Cyanobacteria.</title>
        <authorList>
            <person name="Ward R.D."/>
            <person name="Stajich J.E."/>
            <person name="Johansen J.R."/>
            <person name="Huntemann M."/>
            <person name="Clum A."/>
            <person name="Foster B."/>
            <person name="Foster B."/>
            <person name="Roux S."/>
            <person name="Palaniappan K."/>
            <person name="Varghese N."/>
            <person name="Mukherjee S."/>
            <person name="Reddy T.B.K."/>
            <person name="Daum C."/>
            <person name="Copeland A."/>
            <person name="Chen I.A."/>
            <person name="Ivanova N.N."/>
            <person name="Kyrpides N.C."/>
            <person name="Shapiro N."/>
            <person name="Eloe-Fadrosh E.A."/>
            <person name="Pietrasiak N."/>
        </authorList>
    </citation>
    <scope>NUCLEOTIDE SEQUENCE</scope>
    <source>
        <strain evidence="2">GSE-TBD4-15B</strain>
    </source>
</reference>
<gene>
    <name evidence="2" type="ORF">KME07_23745</name>
</gene>
<comment type="caution">
    <text evidence="2">The sequence shown here is derived from an EMBL/GenBank/DDBJ whole genome shotgun (WGS) entry which is preliminary data.</text>
</comment>
<dbReference type="Gene3D" id="3.40.50.2000">
    <property type="entry name" value="Glycogen Phosphorylase B"/>
    <property type="match status" value="2"/>
</dbReference>
<dbReference type="Pfam" id="PF13439">
    <property type="entry name" value="Glyco_transf_4"/>
    <property type="match status" value="1"/>
</dbReference>
<evidence type="ECO:0000313" key="3">
    <source>
        <dbReference type="Proteomes" id="UP000707356"/>
    </source>
</evidence>
<feature type="domain" description="Glycosyltransferase subfamily 4-like N-terminal" evidence="1">
    <location>
        <begin position="17"/>
        <end position="221"/>
    </location>
</feature>
<evidence type="ECO:0000259" key="1">
    <source>
        <dbReference type="Pfam" id="PF13439"/>
    </source>
</evidence>
<dbReference type="InterPro" id="IPR050194">
    <property type="entry name" value="Glycosyltransferase_grp1"/>
</dbReference>
<dbReference type="EMBL" id="JAHHHV010000089">
    <property type="protein sequence ID" value="MBW4468452.1"/>
    <property type="molecule type" value="Genomic_DNA"/>
</dbReference>